<organism evidence="1 2">
    <name type="scientific">Mya arenaria</name>
    <name type="common">Soft-shell clam</name>
    <dbReference type="NCBI Taxonomy" id="6604"/>
    <lineage>
        <taxon>Eukaryota</taxon>
        <taxon>Metazoa</taxon>
        <taxon>Spiralia</taxon>
        <taxon>Lophotrochozoa</taxon>
        <taxon>Mollusca</taxon>
        <taxon>Bivalvia</taxon>
        <taxon>Autobranchia</taxon>
        <taxon>Heteroconchia</taxon>
        <taxon>Euheterodonta</taxon>
        <taxon>Imparidentia</taxon>
        <taxon>Neoheterodontei</taxon>
        <taxon>Myida</taxon>
        <taxon>Myoidea</taxon>
        <taxon>Myidae</taxon>
        <taxon>Mya</taxon>
    </lineage>
</organism>
<sequence length="337" mass="39099">MIILMAISQHTARSWKTVSISIYGCRIQPRNWFKWNVIWYKIEAVAVYDFASTAKCLTIHDWDIFKFNTFNDFFQFHVEQDTTGSFTPLFTAMSVLFCLFTRENVPASFCLSTPATLSSILCMFTLTVRTPVMSDQRENSTLLCPADRFQNNSTPSKLRVNSMGNCRDRDEVYRKWVAMKVKDRNLTGGRPSRKDLQLYSWEDKIASVIPRENKTQRSTCAEPDLLVRTDITLTQKMSKYSTKLCRTKSEIYLDRFWTENIEKSSVQSRSYELDKSACVDAPPVKRKMEVKRKAACTCSAELMNVERGILQESKQRNELLKELNFKMDAMLAMKQDL</sequence>
<protein>
    <submittedName>
        <fullName evidence="1">Uncharacterized protein</fullName>
    </submittedName>
</protein>
<proteinExistence type="predicted"/>
<evidence type="ECO:0000313" key="1">
    <source>
        <dbReference type="EMBL" id="WAR13106.1"/>
    </source>
</evidence>
<dbReference type="EMBL" id="CP111019">
    <property type="protein sequence ID" value="WAR13106.1"/>
    <property type="molecule type" value="Genomic_DNA"/>
</dbReference>
<evidence type="ECO:0000313" key="2">
    <source>
        <dbReference type="Proteomes" id="UP001164746"/>
    </source>
</evidence>
<name>A0ABY7F167_MYAAR</name>
<reference evidence="1" key="1">
    <citation type="submission" date="2022-11" db="EMBL/GenBank/DDBJ databases">
        <title>Centuries of genome instability and evolution in soft-shell clam transmissible cancer (bioRxiv).</title>
        <authorList>
            <person name="Hart S.F.M."/>
            <person name="Yonemitsu M.A."/>
            <person name="Giersch R.M."/>
            <person name="Beal B.F."/>
            <person name="Arriagada G."/>
            <person name="Davis B.W."/>
            <person name="Ostrander E.A."/>
            <person name="Goff S.P."/>
            <person name="Metzger M.J."/>
        </authorList>
    </citation>
    <scope>NUCLEOTIDE SEQUENCE</scope>
    <source>
        <strain evidence="1">MELC-2E11</strain>
        <tissue evidence="1">Siphon/mantle</tissue>
    </source>
</reference>
<dbReference type="Proteomes" id="UP001164746">
    <property type="component" value="Chromosome 8"/>
</dbReference>
<keyword evidence="2" id="KW-1185">Reference proteome</keyword>
<accession>A0ABY7F167</accession>
<gene>
    <name evidence="1" type="ORF">MAR_027286</name>
</gene>